<feature type="coiled-coil region" evidence="12">
    <location>
        <begin position="976"/>
        <end position="1038"/>
    </location>
</feature>
<dbReference type="Pfam" id="PF02463">
    <property type="entry name" value="SMC_N"/>
    <property type="match status" value="1"/>
</dbReference>
<evidence type="ECO:0000256" key="12">
    <source>
        <dbReference type="SAM" id="Coils"/>
    </source>
</evidence>
<feature type="domain" description="RecF/RecN/SMC N-terminal" evidence="15">
    <location>
        <begin position="250"/>
        <end position="1255"/>
    </location>
</feature>
<feature type="transmembrane region" description="Helical" evidence="14">
    <location>
        <begin position="1374"/>
        <end position="1394"/>
    </location>
</feature>
<gene>
    <name evidence="16" type="ORF">C2E20_8300</name>
</gene>
<comment type="similarity">
    <text evidence="3">Belongs to the SMC family. SMC6 subfamily.</text>
</comment>
<dbReference type="GO" id="GO:0000724">
    <property type="term" value="P:double-strand break repair via homologous recombination"/>
    <property type="evidence" value="ECO:0007669"/>
    <property type="project" value="TreeGrafter"/>
</dbReference>
<comment type="caution">
    <text evidence="16">The sequence shown here is derived from an EMBL/GenBank/DDBJ whole genome shotgun (WGS) entry which is preliminary data.</text>
</comment>
<dbReference type="GO" id="GO:0051276">
    <property type="term" value="P:chromosome organization"/>
    <property type="evidence" value="ECO:0007669"/>
    <property type="project" value="UniProtKB-ARBA"/>
</dbReference>
<keyword evidence="17" id="KW-1185">Reference proteome</keyword>
<dbReference type="GO" id="GO:0005634">
    <property type="term" value="C:nucleus"/>
    <property type="evidence" value="ECO:0007669"/>
    <property type="project" value="UniProtKB-SubCell"/>
</dbReference>
<dbReference type="GO" id="GO:0005524">
    <property type="term" value="F:ATP binding"/>
    <property type="evidence" value="ECO:0007669"/>
    <property type="project" value="UniProtKB-KW"/>
</dbReference>
<dbReference type="GO" id="GO:0035861">
    <property type="term" value="C:site of double-strand break"/>
    <property type="evidence" value="ECO:0007669"/>
    <property type="project" value="TreeGrafter"/>
</dbReference>
<evidence type="ECO:0000313" key="16">
    <source>
        <dbReference type="EMBL" id="PSC68121.1"/>
    </source>
</evidence>
<dbReference type="GO" id="GO:0003697">
    <property type="term" value="F:single-stranded DNA binding"/>
    <property type="evidence" value="ECO:0007669"/>
    <property type="project" value="TreeGrafter"/>
</dbReference>
<dbReference type="InterPro" id="IPR027417">
    <property type="entry name" value="P-loop_NTPase"/>
</dbReference>
<evidence type="ECO:0000256" key="14">
    <source>
        <dbReference type="SAM" id="Phobius"/>
    </source>
</evidence>
<keyword evidence="14" id="KW-0472">Membrane</keyword>
<evidence type="ECO:0000256" key="9">
    <source>
        <dbReference type="ARBA" id="ARBA00023172"/>
    </source>
</evidence>
<dbReference type="OrthoDB" id="10072614at2759"/>
<dbReference type="STRING" id="554055.A0A2P6V214"/>
<keyword evidence="7" id="KW-0067">ATP-binding</keyword>
<comment type="subcellular location">
    <subcellularLocation>
        <location evidence="2">Chromosome</location>
    </subcellularLocation>
    <subcellularLocation>
        <location evidence="1">Nucleus</location>
    </subcellularLocation>
</comment>
<dbReference type="SUPFAM" id="SSF52540">
    <property type="entry name" value="P-loop containing nucleoside triphosphate hydrolases"/>
    <property type="match status" value="1"/>
</dbReference>
<evidence type="ECO:0000256" key="4">
    <source>
        <dbReference type="ARBA" id="ARBA00022454"/>
    </source>
</evidence>
<evidence type="ECO:0000256" key="6">
    <source>
        <dbReference type="ARBA" id="ARBA00022763"/>
    </source>
</evidence>
<feature type="region of interest" description="Disordered" evidence="13">
    <location>
        <begin position="88"/>
        <end position="201"/>
    </location>
</feature>
<evidence type="ECO:0000256" key="11">
    <source>
        <dbReference type="ARBA" id="ARBA00023242"/>
    </source>
</evidence>
<evidence type="ECO:0000256" key="8">
    <source>
        <dbReference type="ARBA" id="ARBA00023054"/>
    </source>
</evidence>
<evidence type="ECO:0000256" key="2">
    <source>
        <dbReference type="ARBA" id="ARBA00004286"/>
    </source>
</evidence>
<feature type="coiled-coil region" evidence="12">
    <location>
        <begin position="562"/>
        <end position="681"/>
    </location>
</feature>
<dbReference type="PANTHER" id="PTHR19306:SF6">
    <property type="entry name" value="STRUCTURAL MAINTENANCE OF CHROMOSOMES PROTEIN 6"/>
    <property type="match status" value="1"/>
</dbReference>
<feature type="region of interest" description="Disordered" evidence="13">
    <location>
        <begin position="909"/>
        <end position="934"/>
    </location>
</feature>
<keyword evidence="9" id="KW-0233">DNA recombination</keyword>
<evidence type="ECO:0000256" key="13">
    <source>
        <dbReference type="SAM" id="MobiDB-lite"/>
    </source>
</evidence>
<proteinExistence type="inferred from homology"/>
<feature type="transmembrane region" description="Helical" evidence="14">
    <location>
        <begin position="1310"/>
        <end position="1329"/>
    </location>
</feature>
<feature type="transmembrane region" description="Helical" evidence="14">
    <location>
        <begin position="1341"/>
        <end position="1362"/>
    </location>
</feature>
<keyword evidence="10" id="KW-0234">DNA repair</keyword>
<evidence type="ECO:0000256" key="7">
    <source>
        <dbReference type="ARBA" id="ARBA00022840"/>
    </source>
</evidence>
<feature type="coiled-coil region" evidence="12">
    <location>
        <begin position="431"/>
        <end position="465"/>
    </location>
</feature>
<dbReference type="InterPro" id="IPR003395">
    <property type="entry name" value="RecF/RecN/SMC_N"/>
</dbReference>
<dbReference type="GO" id="GO:0003684">
    <property type="term" value="F:damaged DNA binding"/>
    <property type="evidence" value="ECO:0007669"/>
    <property type="project" value="TreeGrafter"/>
</dbReference>
<feature type="compositionally biased region" description="Low complexity" evidence="13">
    <location>
        <begin position="110"/>
        <end position="124"/>
    </location>
</feature>
<evidence type="ECO:0000256" key="10">
    <source>
        <dbReference type="ARBA" id="ARBA00023204"/>
    </source>
</evidence>
<dbReference type="Proteomes" id="UP000239649">
    <property type="component" value="Unassembled WGS sequence"/>
</dbReference>
<feature type="compositionally biased region" description="Low complexity" evidence="13">
    <location>
        <begin position="88"/>
        <end position="97"/>
    </location>
</feature>
<protein>
    <submittedName>
        <fullName evidence="16">Structural maintenance of chromosomes 6B</fullName>
    </submittedName>
</protein>
<keyword evidence="5" id="KW-0547">Nucleotide-binding</keyword>
<keyword evidence="14" id="KW-1133">Transmembrane helix</keyword>
<evidence type="ECO:0000313" key="17">
    <source>
        <dbReference type="Proteomes" id="UP000239649"/>
    </source>
</evidence>
<dbReference type="PANTHER" id="PTHR19306">
    <property type="entry name" value="STRUCTURAL MAINTENANCE OF CHROMOSOMES 5,6 SMC5, SMC6"/>
    <property type="match status" value="1"/>
</dbReference>
<feature type="compositionally biased region" description="Basic and acidic residues" evidence="13">
    <location>
        <begin position="160"/>
        <end position="201"/>
    </location>
</feature>
<evidence type="ECO:0000256" key="1">
    <source>
        <dbReference type="ARBA" id="ARBA00004123"/>
    </source>
</evidence>
<dbReference type="EMBL" id="LHPF02000042">
    <property type="protein sequence ID" value="PSC68121.1"/>
    <property type="molecule type" value="Genomic_DNA"/>
</dbReference>
<organism evidence="16 17">
    <name type="scientific">Micractinium conductrix</name>
    <dbReference type="NCBI Taxonomy" id="554055"/>
    <lineage>
        <taxon>Eukaryota</taxon>
        <taxon>Viridiplantae</taxon>
        <taxon>Chlorophyta</taxon>
        <taxon>core chlorophytes</taxon>
        <taxon>Trebouxiophyceae</taxon>
        <taxon>Chlorellales</taxon>
        <taxon>Chlorellaceae</taxon>
        <taxon>Chlorella clade</taxon>
        <taxon>Micractinium</taxon>
    </lineage>
</organism>
<reference evidence="16 17" key="1">
    <citation type="journal article" date="2018" name="Plant J.">
        <title>Genome sequences of Chlorella sorokiniana UTEX 1602 and Micractinium conductrix SAG 241.80: implications to maltose excretion by a green alga.</title>
        <authorList>
            <person name="Arriola M.B."/>
            <person name="Velmurugan N."/>
            <person name="Zhang Y."/>
            <person name="Plunkett M.H."/>
            <person name="Hondzo H."/>
            <person name="Barney B.M."/>
        </authorList>
    </citation>
    <scope>NUCLEOTIDE SEQUENCE [LARGE SCALE GENOMIC DNA]</scope>
    <source>
        <strain evidence="16 17">SAG 241.80</strain>
    </source>
</reference>
<dbReference type="Gene3D" id="3.40.50.300">
    <property type="entry name" value="P-loop containing nucleotide triphosphate hydrolases"/>
    <property type="match status" value="2"/>
</dbReference>
<dbReference type="GO" id="GO:0030915">
    <property type="term" value="C:Smc5-Smc6 complex"/>
    <property type="evidence" value="ECO:0007669"/>
    <property type="project" value="TreeGrafter"/>
</dbReference>
<keyword evidence="11" id="KW-0539">Nucleus</keyword>
<evidence type="ECO:0000256" key="3">
    <source>
        <dbReference type="ARBA" id="ARBA00006793"/>
    </source>
</evidence>
<evidence type="ECO:0000256" key="5">
    <source>
        <dbReference type="ARBA" id="ARBA00022741"/>
    </source>
</evidence>
<accession>A0A2P6V214</accession>
<name>A0A2P6V214_9CHLO</name>
<keyword evidence="8 12" id="KW-0175">Coiled coil</keyword>
<keyword evidence="14" id="KW-0812">Transmembrane</keyword>
<feature type="compositionally biased region" description="Low complexity" evidence="13">
    <location>
        <begin position="912"/>
        <end position="930"/>
    </location>
</feature>
<sequence>MAPEALSVAQARAARVGLTVAKRFKKRLYHGKVKGAAADMPDKEGVVWPLLYHIRYENGYTEHLTPEELEDILVDKAEAARRLGEVLAGGRSSGSAAHGRRKSQQHAQHEQQQQQQEQPGMRRAAAAEEPRAASGDENDENAAGGAAAVQPKRRQVLGDATERSRNVGPERRSRRDAKRRLDENFAYEDPRGGKRAAADDGGHAIRARLGLRQPGTQGGAAELAELTTESEVPYPVGEGGMRVTGLPGHVKSIEVINFMCHEHLKMDFANHVTFISGTNGSGKSAVLQALQCCLGVKASSTGRTNTFKKLIRSGTDEAVIRVTVWNKPYKGHDAFRHGVFGDTITVERRISQNNNSSAYTLKDAAGRVHGRRRDDLDSMLTTLGLNAANPVCVMTQDTARNFLAGSSSKADQEKYQLYMEATSLEQIAFSLQTAKAQIRQMEEGVEQIREEYDKMCTEHAELKKSIAALEGIQGWRAEVAQLEQVLCWSVVEEHASTLTAVQAALDSELPRLLAEAEGQLGDLKREQAALTEAVEGKSKFLTSYNERSIELLAEQDGLRARHREAHRAVKAAELKLTSLREALTEAQAQKENLESAAREVQDDTFAATQAAVAEYQRQLQEAQEAQDAVQQEAAHLDAAHRAAQDSSKAAHQRAEDVSYQRDAAQRHMQALERDIVQLRSAGRNKLAGFGGQPAVRLVEAIKRASGQFSRPPIGPLGVHLALEDPTWGLAVESAIGRFLESYLVNSMEDSRLLRRMIDQHFQGVPFKPTVYVARFDLPQHTVPPAAQPPPSVPTVYRLLSCTDRKVAAPVMNILVDLAHIEKTALGSDLAKCKQAGWETPNVVACFSIDGEKFYRRGSTTTVVPRNRWVRGARLGQSAAQQARNAVQAANGEETCARKALQHARREEWEAKTQLTQLTQQPPPETLATQQREGGDDVQADIWEATQACIEVGQQLRDKQAALEEASEAWRASGATIADNKAAMDRLEEEHAEFAATYEPEVQKRSQVEMQVQEVEEYAEQLRCKQALYQQRCQQMVEEVTELEGCAAMVCSREEAAEARCAAEARLRSKQELSEEEVAALLSKDAQYAVSQARMQREGRAQREVLRTYQVLHEAAQLRTRKLQELDHNLEALVNTKFRHYMWKKGHSGTIKLDRKARSLQLQVRMNAKQIGGARGERGGAGAAGEVRDLKQLSGGERSYTTVAFTLALGGQTEMPFRAMDEFDVFMDAVNRRVAMQNLFSFARDNPELQFIFLSPQAALASWQSPTQAAFRRELNERSAVTDRTGLYVASALRLVLVIGRKWLREGLPSVAALHSLHALLAIALAQLVTQRRATYVRYRELLAAVCIASAVWGSIDLGLQGGTLMHAHGGSPRTTFWLLLVHNGAVPSLLYCLYLRTALPWRAVMLPLLAVLPLLQGERVCRKVLEAPGLTTPLASLYHTFDLLFNSLVFPASVLLSDARSHSETPLHQCLVVSHWSICILGVALPLHVAGMLEQQERQPSSAATQLRSRGQQQQQQQ</sequence>
<keyword evidence="4" id="KW-0158">Chromosome</keyword>
<evidence type="ECO:0000259" key="15">
    <source>
        <dbReference type="Pfam" id="PF02463"/>
    </source>
</evidence>
<keyword evidence="6" id="KW-0227">DNA damage</keyword>